<dbReference type="EMBL" id="JAMZDX010000006">
    <property type="protein sequence ID" value="MCP2312811.1"/>
    <property type="molecule type" value="Genomic_DNA"/>
</dbReference>
<keyword evidence="6 7" id="KW-0472">Membrane</keyword>
<keyword evidence="4 7" id="KW-1133">Transmembrane helix</keyword>
<evidence type="ECO:0000256" key="5">
    <source>
        <dbReference type="ARBA" id="ARBA00023065"/>
    </source>
</evidence>
<proteinExistence type="predicted"/>
<evidence type="ECO:0000256" key="1">
    <source>
        <dbReference type="ARBA" id="ARBA00004141"/>
    </source>
</evidence>
<feature type="transmembrane region" description="Helical" evidence="7">
    <location>
        <begin position="61"/>
        <end position="83"/>
    </location>
</feature>
<accession>A0ABT1J6Y7</accession>
<feature type="transmembrane region" description="Helical" evidence="7">
    <location>
        <begin position="287"/>
        <end position="309"/>
    </location>
</feature>
<reference evidence="9 10" key="1">
    <citation type="submission" date="2022-06" db="EMBL/GenBank/DDBJ databases">
        <title>Sequencing the genomes of 1000 actinobacteria strains.</title>
        <authorList>
            <person name="Klenk H.-P."/>
        </authorList>
    </citation>
    <scope>NUCLEOTIDE SEQUENCE [LARGE SCALE GENOMIC DNA]</scope>
    <source>
        <strain evidence="9 10">DSM 41656</strain>
    </source>
</reference>
<sequence>MSLDPTTRLLLALAAVLALGLGAARLARRFGQPAVIGEIAIGIALGPSLLGRVLPDLHRQLFTGAPLTVLGGLAQLAVSLYAFEIGAQLAAETRSRRGAGHRSPLPLAAVSVAVPAAVGLALAPWLVRSDGVGPHGSPGSFAVFLAAALGVTAVPVLARILHDRGLDGTPEGRLSLAAAAVGDGACWALLALALWLAGTLPVGHLALALAGVAGAGLLARRRARAAAGTRPAARVATGARPGAALLLGAVCLAAALSSTLGLHTLFGGLVLGLLWPPAGGPHGELPATAATGLTTLSTVLLPCFFLGAGQQVDLGAELADPGFLALVATVLTASTAAKVLPCAVVGRRGGLPWRDSLRLGVLMNTKGLTELVLLTAGQQAGLISPRLYAALLVVAVAATVLAGPALLLLRERPRAAAEPVLTPAG</sequence>
<keyword evidence="2" id="KW-0813">Transport</keyword>
<keyword evidence="5" id="KW-0406">Ion transport</keyword>
<evidence type="ECO:0000256" key="7">
    <source>
        <dbReference type="SAM" id="Phobius"/>
    </source>
</evidence>
<evidence type="ECO:0000256" key="6">
    <source>
        <dbReference type="ARBA" id="ARBA00023136"/>
    </source>
</evidence>
<evidence type="ECO:0000313" key="10">
    <source>
        <dbReference type="Proteomes" id="UP001206483"/>
    </source>
</evidence>
<protein>
    <submittedName>
        <fullName evidence="9">Kef-type K+ transport system membrane component KefB</fullName>
    </submittedName>
</protein>
<comment type="subcellular location">
    <subcellularLocation>
        <location evidence="1">Membrane</location>
        <topology evidence="1">Multi-pass membrane protein</topology>
    </subcellularLocation>
</comment>
<dbReference type="InterPro" id="IPR006153">
    <property type="entry name" value="Cation/H_exchanger_TM"/>
</dbReference>
<dbReference type="Gene3D" id="1.20.1530.20">
    <property type="match status" value="1"/>
</dbReference>
<organism evidence="9 10">
    <name type="scientific">Kitasatospora paracochleata</name>
    <dbReference type="NCBI Taxonomy" id="58354"/>
    <lineage>
        <taxon>Bacteria</taxon>
        <taxon>Bacillati</taxon>
        <taxon>Actinomycetota</taxon>
        <taxon>Actinomycetes</taxon>
        <taxon>Kitasatosporales</taxon>
        <taxon>Streptomycetaceae</taxon>
        <taxon>Kitasatospora</taxon>
    </lineage>
</organism>
<gene>
    <name evidence="9" type="ORF">FHR36_005992</name>
</gene>
<dbReference type="Pfam" id="PF00999">
    <property type="entry name" value="Na_H_Exchanger"/>
    <property type="match status" value="1"/>
</dbReference>
<comment type="caution">
    <text evidence="9">The sequence shown here is derived from an EMBL/GenBank/DDBJ whole genome shotgun (WGS) entry which is preliminary data.</text>
</comment>
<keyword evidence="10" id="KW-1185">Reference proteome</keyword>
<name>A0ABT1J6Y7_9ACTN</name>
<dbReference type="Proteomes" id="UP001206483">
    <property type="component" value="Unassembled WGS sequence"/>
</dbReference>
<feature type="transmembrane region" description="Helical" evidence="7">
    <location>
        <begin position="242"/>
        <end position="275"/>
    </location>
</feature>
<feature type="transmembrane region" description="Helical" evidence="7">
    <location>
        <begin position="174"/>
        <end position="196"/>
    </location>
</feature>
<evidence type="ECO:0000313" key="9">
    <source>
        <dbReference type="EMBL" id="MCP2312811.1"/>
    </source>
</evidence>
<dbReference type="InterPro" id="IPR050794">
    <property type="entry name" value="CPA2_transporter"/>
</dbReference>
<dbReference type="PANTHER" id="PTHR32468:SF0">
    <property type="entry name" value="K(+)_H(+) ANTIPORTER 1"/>
    <property type="match status" value="1"/>
</dbReference>
<evidence type="ECO:0000256" key="3">
    <source>
        <dbReference type="ARBA" id="ARBA00022692"/>
    </source>
</evidence>
<feature type="transmembrane region" description="Helical" evidence="7">
    <location>
        <begin position="387"/>
        <end position="409"/>
    </location>
</feature>
<evidence type="ECO:0000256" key="4">
    <source>
        <dbReference type="ARBA" id="ARBA00022989"/>
    </source>
</evidence>
<evidence type="ECO:0000259" key="8">
    <source>
        <dbReference type="Pfam" id="PF00999"/>
    </source>
</evidence>
<feature type="transmembrane region" description="Helical" evidence="7">
    <location>
        <begin position="139"/>
        <end position="162"/>
    </location>
</feature>
<dbReference type="PANTHER" id="PTHR32468">
    <property type="entry name" value="CATION/H + ANTIPORTER"/>
    <property type="match status" value="1"/>
</dbReference>
<dbReference type="InterPro" id="IPR038770">
    <property type="entry name" value="Na+/solute_symporter_sf"/>
</dbReference>
<keyword evidence="3 7" id="KW-0812">Transmembrane</keyword>
<feature type="domain" description="Cation/H+ exchanger transmembrane" evidence="8">
    <location>
        <begin position="21"/>
        <end position="405"/>
    </location>
</feature>
<evidence type="ECO:0000256" key="2">
    <source>
        <dbReference type="ARBA" id="ARBA00022448"/>
    </source>
</evidence>
<feature type="transmembrane region" description="Helical" evidence="7">
    <location>
        <begin position="321"/>
        <end position="346"/>
    </location>
</feature>
<dbReference type="RefSeq" id="WP_253802220.1">
    <property type="nucleotide sequence ID" value="NZ_BAAAUB010000105.1"/>
</dbReference>
<feature type="transmembrane region" description="Helical" evidence="7">
    <location>
        <begin position="104"/>
        <end position="127"/>
    </location>
</feature>
<feature type="transmembrane region" description="Helical" evidence="7">
    <location>
        <begin position="202"/>
        <end position="221"/>
    </location>
</feature>